<evidence type="ECO:0000313" key="2">
    <source>
        <dbReference type="EMBL" id="CAF4255992.1"/>
    </source>
</evidence>
<evidence type="ECO:0000313" key="1">
    <source>
        <dbReference type="EMBL" id="CAF1462941.1"/>
    </source>
</evidence>
<comment type="caution">
    <text evidence="1">The sequence shown here is derived from an EMBL/GenBank/DDBJ whole genome shotgun (WGS) entry which is preliminary data.</text>
</comment>
<evidence type="ECO:0000313" key="3">
    <source>
        <dbReference type="Proteomes" id="UP000677228"/>
    </source>
</evidence>
<feature type="non-terminal residue" evidence="1">
    <location>
        <position position="1"/>
    </location>
</feature>
<name>A0A8S2FGN5_9BILA</name>
<gene>
    <name evidence="1" type="ORF">OVA965_LOCUS35325</name>
    <name evidence="2" type="ORF">TMI583_LOCUS36286</name>
</gene>
<dbReference type="AlphaFoldDB" id="A0A8S2FGN5"/>
<reference evidence="1" key="1">
    <citation type="submission" date="2021-02" db="EMBL/GenBank/DDBJ databases">
        <authorList>
            <person name="Nowell W R."/>
        </authorList>
    </citation>
    <scope>NUCLEOTIDE SEQUENCE</scope>
</reference>
<dbReference type="Proteomes" id="UP000682733">
    <property type="component" value="Unassembled WGS sequence"/>
</dbReference>
<accession>A0A8S2FGN5</accession>
<dbReference type="EMBL" id="CAJOBA010052552">
    <property type="protein sequence ID" value="CAF4255992.1"/>
    <property type="molecule type" value="Genomic_DNA"/>
</dbReference>
<dbReference type="Proteomes" id="UP000677228">
    <property type="component" value="Unassembled WGS sequence"/>
</dbReference>
<protein>
    <submittedName>
        <fullName evidence="1">Uncharacterized protein</fullName>
    </submittedName>
</protein>
<dbReference type="EMBL" id="CAJNOK010030682">
    <property type="protein sequence ID" value="CAF1462941.1"/>
    <property type="molecule type" value="Genomic_DNA"/>
</dbReference>
<sequence length="232" mass="26046">AWYCTNTRAVNGISNYFNYPANRVTNRESIASSSFYIQCPAKAEGSTQYENCTGELTSSYYPLQYQRMPFRDGVSSPSLTLTSNRYLTSPSIKPCHSNMSGVYAVRFTVTTIPKFVTEYIFNLYPTGSLQGGSANENNEKNPTSNIFGTWECNNKGKIQSNYLLFGFVSHNRSAPVVYPAHFTLKCQNERCTGSGASFTYLLKLPHNGKIPGTPLIQVKYTIQVQKLQYDNY</sequence>
<organism evidence="1 3">
    <name type="scientific">Didymodactylos carnosus</name>
    <dbReference type="NCBI Taxonomy" id="1234261"/>
    <lineage>
        <taxon>Eukaryota</taxon>
        <taxon>Metazoa</taxon>
        <taxon>Spiralia</taxon>
        <taxon>Gnathifera</taxon>
        <taxon>Rotifera</taxon>
        <taxon>Eurotatoria</taxon>
        <taxon>Bdelloidea</taxon>
        <taxon>Philodinida</taxon>
        <taxon>Philodinidae</taxon>
        <taxon>Didymodactylos</taxon>
    </lineage>
</organism>
<proteinExistence type="predicted"/>